<dbReference type="InterPro" id="IPR013783">
    <property type="entry name" value="Ig-like_fold"/>
</dbReference>
<dbReference type="InterPro" id="IPR011330">
    <property type="entry name" value="Glyco_hydro/deAcase_b/a-brl"/>
</dbReference>
<keyword evidence="3" id="KW-0119">Carbohydrate metabolism</keyword>
<keyword evidence="4" id="KW-0326">Glycosidase</keyword>
<dbReference type="GO" id="GO:0000272">
    <property type="term" value="P:polysaccharide catabolic process"/>
    <property type="evidence" value="ECO:0007669"/>
    <property type="project" value="UniProtKB-KW"/>
</dbReference>
<organism evidence="7">
    <name type="scientific">bioreactor metagenome</name>
    <dbReference type="NCBI Taxonomy" id="1076179"/>
    <lineage>
        <taxon>unclassified sequences</taxon>
        <taxon>metagenomes</taxon>
        <taxon>ecological metagenomes</taxon>
    </lineage>
</organism>
<dbReference type="SUPFAM" id="SSF48208">
    <property type="entry name" value="Six-hairpin glycosidases"/>
    <property type="match status" value="1"/>
</dbReference>
<dbReference type="PANTHER" id="PTHR22298">
    <property type="entry name" value="ENDO-1,4-BETA-GLUCANASE"/>
    <property type="match status" value="1"/>
</dbReference>
<accession>A0A644W4W6</accession>
<dbReference type="InterPro" id="IPR001701">
    <property type="entry name" value="Glyco_hydro_9"/>
</dbReference>
<comment type="similarity">
    <text evidence="1">Belongs to the glycosyl hydrolase 9 (cellulase E) family.</text>
</comment>
<evidence type="ECO:0000256" key="3">
    <source>
        <dbReference type="ARBA" id="ARBA00023277"/>
    </source>
</evidence>
<dbReference type="GO" id="GO:0016810">
    <property type="term" value="F:hydrolase activity, acting on carbon-nitrogen (but not peptide) bonds"/>
    <property type="evidence" value="ECO:0007669"/>
    <property type="project" value="InterPro"/>
</dbReference>
<dbReference type="PROSITE" id="PS51677">
    <property type="entry name" value="NODB"/>
    <property type="match status" value="1"/>
</dbReference>
<evidence type="ECO:0000256" key="1">
    <source>
        <dbReference type="ARBA" id="ARBA00007072"/>
    </source>
</evidence>
<evidence type="ECO:0000256" key="5">
    <source>
        <dbReference type="ARBA" id="ARBA00023326"/>
    </source>
</evidence>
<keyword evidence="2" id="KW-0378">Hydrolase</keyword>
<feature type="domain" description="NodB homology" evidence="6">
    <location>
        <begin position="615"/>
        <end position="822"/>
    </location>
</feature>
<comment type="caution">
    <text evidence="7">The sequence shown here is derived from an EMBL/GenBank/DDBJ whole genome shotgun (WGS) entry which is preliminary data.</text>
</comment>
<dbReference type="Pfam" id="PF01522">
    <property type="entry name" value="Polysacc_deac_1"/>
    <property type="match status" value="1"/>
</dbReference>
<dbReference type="Gene3D" id="1.50.10.10">
    <property type="match status" value="1"/>
</dbReference>
<name>A0A644W4W6_9ZZZZ</name>
<dbReference type="InterPro" id="IPR012341">
    <property type="entry name" value="6hp_glycosidase-like_sf"/>
</dbReference>
<dbReference type="SUPFAM" id="SSF81296">
    <property type="entry name" value="E set domains"/>
    <property type="match status" value="1"/>
</dbReference>
<dbReference type="SUPFAM" id="SSF88713">
    <property type="entry name" value="Glycoside hydrolase/deacetylase"/>
    <property type="match status" value="1"/>
</dbReference>
<sequence length="829" mass="94118">MVIKKTYLLIIVLLCLSVKLFSAEAWIRINQLGYLPQSVKRAVFLAKEPADVSFFALHHALTDEIVFQSENPAAKGKFHTFCSTYVLDFSAYDKPGVYYLKAGNAISPPVIINRNVYDGTADYALNYMRQQRCGYNPSLDMTCHQHDGYEVYGDDPQKHKFVDVRGGWHDASDYLQYGTTSSNAVFQMLFAYQQNPNAFDDQFEADGKAGANGVPDILDEAKWGLDWLLKMYPEKEILYHQIADDRDHASFRLPAEDKVDYGWGPGTGRPVYRATGKPQGLFLNKNRSTGIASIAGKYAAAFAMGSDLLKPYYPEYVTTLQQKAEEVFAYGVANPGVCQTAPGKSPYFYEEDNWTDDMQLAASVLYHTTNNNRYLQEAARYGRMEPVTPWMCSDTARHYQWYPFVNAGHYLLSTVGHPQIKKEFTGNMLLGLESMYRRAQSNPFLVGVPFIWCSNNLVVAMATQCRLYRETTSDNRYLEMESALVDWLFGCNPWGTSMIVGLPAKGDYPADPHSALWHNHRIQTWGGLVDGPVYGSIFNRLLGVHLTKEDVYASFQTDWAVYHDDYADYSTNEPTMDGTASLTYILSARQKEGASSPDKHTYVQGGIIRTNPEKKNISLIFSGHEYADGYETILSTLTKQRISASFFFTGDFYRNPDHKSLIQQLKEKGHYLGAHSDQHLLYCAWEKRDSLLVDKATLLQDLKANYAEMSKFGIMPADAPCYLPPFEWYNDSISSWCKEAGIQIVNFTPGTYSNADYTIPDMKNYLSSKDIYKRILAKEKKENLNGNILLFHIGTSAQRKDKFYPHLDKLIKELKKRNYTFTNLNGLIN</sequence>
<dbReference type="Gene3D" id="2.60.40.10">
    <property type="entry name" value="Immunoglobulins"/>
    <property type="match status" value="1"/>
</dbReference>
<evidence type="ECO:0000256" key="2">
    <source>
        <dbReference type="ARBA" id="ARBA00022801"/>
    </source>
</evidence>
<dbReference type="CDD" id="cd02850">
    <property type="entry name" value="E_set_Cellulase_N"/>
    <property type="match status" value="1"/>
</dbReference>
<dbReference type="Gene3D" id="3.20.20.370">
    <property type="entry name" value="Glycoside hydrolase/deacetylase"/>
    <property type="match status" value="1"/>
</dbReference>
<dbReference type="CDD" id="cd10917">
    <property type="entry name" value="CE4_NodB_like_6s_7s"/>
    <property type="match status" value="1"/>
</dbReference>
<evidence type="ECO:0000313" key="7">
    <source>
        <dbReference type="EMBL" id="MPL98804.1"/>
    </source>
</evidence>
<dbReference type="InterPro" id="IPR002509">
    <property type="entry name" value="NODB_dom"/>
</dbReference>
<dbReference type="InterPro" id="IPR004197">
    <property type="entry name" value="Cellulase_Ig-like"/>
</dbReference>
<proteinExistence type="inferred from homology"/>
<keyword evidence="5" id="KW-0624">Polysaccharide degradation</keyword>
<dbReference type="InterPro" id="IPR008928">
    <property type="entry name" value="6-hairpin_glycosidase_sf"/>
</dbReference>
<dbReference type="EMBL" id="VSSQ01000630">
    <property type="protein sequence ID" value="MPL98804.1"/>
    <property type="molecule type" value="Genomic_DNA"/>
</dbReference>
<reference evidence="7" key="1">
    <citation type="submission" date="2019-08" db="EMBL/GenBank/DDBJ databases">
        <authorList>
            <person name="Kucharzyk K."/>
            <person name="Murdoch R.W."/>
            <person name="Higgins S."/>
            <person name="Loffler F."/>
        </authorList>
    </citation>
    <scope>NUCLEOTIDE SEQUENCE</scope>
</reference>
<dbReference type="Pfam" id="PF02927">
    <property type="entry name" value="CelD_N"/>
    <property type="match status" value="1"/>
</dbReference>
<dbReference type="GO" id="GO:0008810">
    <property type="term" value="F:cellulase activity"/>
    <property type="evidence" value="ECO:0007669"/>
    <property type="project" value="InterPro"/>
</dbReference>
<dbReference type="Pfam" id="PF00759">
    <property type="entry name" value="Glyco_hydro_9"/>
    <property type="match status" value="1"/>
</dbReference>
<dbReference type="AlphaFoldDB" id="A0A644W4W6"/>
<gene>
    <name evidence="7" type="ORF">SDC9_45014</name>
</gene>
<protein>
    <recommendedName>
        <fullName evidence="6">NodB homology domain-containing protein</fullName>
    </recommendedName>
</protein>
<evidence type="ECO:0000256" key="4">
    <source>
        <dbReference type="ARBA" id="ARBA00023295"/>
    </source>
</evidence>
<evidence type="ECO:0000259" key="6">
    <source>
        <dbReference type="PROSITE" id="PS51677"/>
    </source>
</evidence>
<dbReference type="InterPro" id="IPR014756">
    <property type="entry name" value="Ig_E-set"/>
</dbReference>